<keyword evidence="5 7" id="KW-0472">Membrane</keyword>
<evidence type="ECO:0000313" key="10">
    <source>
        <dbReference type="Proteomes" id="UP001196413"/>
    </source>
</evidence>
<dbReference type="PANTHER" id="PTHR10796:SF189">
    <property type="entry name" value="SSD DOMAIN-CONTAINING PROTEIN"/>
    <property type="match status" value="1"/>
</dbReference>
<evidence type="ECO:0000256" key="4">
    <source>
        <dbReference type="ARBA" id="ARBA00022989"/>
    </source>
</evidence>
<feature type="transmembrane region" description="Helical" evidence="7">
    <location>
        <begin position="715"/>
        <end position="741"/>
    </location>
</feature>
<gene>
    <name evidence="9" type="ORF">KIN20_000968</name>
</gene>
<dbReference type="InterPro" id="IPR003392">
    <property type="entry name" value="PTHD_SSD"/>
</dbReference>
<feature type="domain" description="SSD" evidence="8">
    <location>
        <begin position="186"/>
        <end position="344"/>
    </location>
</feature>
<dbReference type="Gene3D" id="1.20.1640.10">
    <property type="entry name" value="Multidrug efflux transporter AcrB transmembrane domain"/>
    <property type="match status" value="2"/>
</dbReference>
<feature type="transmembrane region" description="Helical" evidence="7">
    <location>
        <begin position="248"/>
        <end position="268"/>
    </location>
</feature>
<dbReference type="InterPro" id="IPR000731">
    <property type="entry name" value="SSD"/>
</dbReference>
<feature type="transmembrane region" description="Helical" evidence="7">
    <location>
        <begin position="322"/>
        <end position="344"/>
    </location>
</feature>
<feature type="transmembrane region" description="Helical" evidence="7">
    <location>
        <begin position="182"/>
        <end position="205"/>
    </location>
</feature>
<evidence type="ECO:0000256" key="3">
    <source>
        <dbReference type="ARBA" id="ARBA00022692"/>
    </source>
</evidence>
<sequence>MRSGTIYLISCEGKPWYMALFAEPRDESKGSMTNSREFNEFEKFYKAITTSITIREENNRSITYMDYCDPTCNINDQIFKTHSLAWFGLQWPQTDIFSYKSNIGKYFFLREMKGDEIIRARLSALYFMAFINSSQAANDMRNFEEQVSLWVADHNANASKITTITQHSARGMQLEITRGMKFVAGELLGGIVLTILFILASFIVLNKIRGRSNSRVAVLSFASSVLPIMSLVNALAACSFFGMHMNAITVLAPALAFAIGADGVLMFYNAWISVHIHSNVKDHMTAVFAAIAPSVTIVSGTSLGLIAGILFPIEEFATFSCYLGVTVVFLYMSQIFFFPAVMVWGSPLVTHRPLARETPPLHKMPKEESVDVILGRYAHFLTNSSWTKILIVPLLLGLALPTYLGFAEIKANIDYRDFLPADSPSNRGVRFMSDIVWPEFFNVIFFIEKPPQFDDSSSYQRFKEMISEIESLPGNIKDAGMMWTNDFQRHTRMIGNETVLNMTQFEDFITHYIYKAWNSGVRYRLEGNKSVITRMLYVAAFEGVRSTMDKAVLLSCCRKIAAKYPEFDTVPFDTEVAMVDVILQIPYVTFCIPLIVIVIYSVLSLVIIGNLAVSCVAIFSIASIYLESYCISSLMGMKLNPFSSAFLLIVAACSSTHATHICYTFQKVALENHYANDMEHRLAKTFKILLIPVALSKLCGFLVFVPMIFTNVAVFRWLAVINLCCLLIGAIHALFLIPLILSCIPISLTGHEFLCTAKKDANLELKSLNN</sequence>
<dbReference type="PANTHER" id="PTHR10796">
    <property type="entry name" value="PATCHED-RELATED"/>
    <property type="match status" value="1"/>
</dbReference>
<feature type="transmembrane region" description="Helical" evidence="7">
    <location>
        <begin position="592"/>
        <end position="625"/>
    </location>
</feature>
<name>A0AAD5MC36_PARTN</name>
<dbReference type="GO" id="GO:0006897">
    <property type="term" value="P:endocytosis"/>
    <property type="evidence" value="ECO:0007669"/>
    <property type="project" value="TreeGrafter"/>
</dbReference>
<evidence type="ECO:0000256" key="7">
    <source>
        <dbReference type="SAM" id="Phobius"/>
    </source>
</evidence>
<organism evidence="9 10">
    <name type="scientific">Parelaphostrongylus tenuis</name>
    <name type="common">Meningeal worm</name>
    <dbReference type="NCBI Taxonomy" id="148309"/>
    <lineage>
        <taxon>Eukaryota</taxon>
        <taxon>Metazoa</taxon>
        <taxon>Ecdysozoa</taxon>
        <taxon>Nematoda</taxon>
        <taxon>Chromadorea</taxon>
        <taxon>Rhabditida</taxon>
        <taxon>Rhabditina</taxon>
        <taxon>Rhabditomorpha</taxon>
        <taxon>Strongyloidea</taxon>
        <taxon>Metastrongylidae</taxon>
        <taxon>Parelaphostrongylus</taxon>
    </lineage>
</organism>
<keyword evidence="4 7" id="KW-1133">Transmembrane helix</keyword>
<dbReference type="GO" id="GO:0018996">
    <property type="term" value="P:molting cycle, collagen and cuticulin-based cuticle"/>
    <property type="evidence" value="ECO:0007669"/>
    <property type="project" value="TreeGrafter"/>
</dbReference>
<feature type="transmembrane region" description="Helical" evidence="7">
    <location>
        <begin position="686"/>
        <end position="709"/>
    </location>
</feature>
<dbReference type="GO" id="GO:0005886">
    <property type="term" value="C:plasma membrane"/>
    <property type="evidence" value="ECO:0007669"/>
    <property type="project" value="TreeGrafter"/>
</dbReference>
<keyword evidence="6" id="KW-0325">Glycoprotein</keyword>
<reference evidence="9" key="1">
    <citation type="submission" date="2021-06" db="EMBL/GenBank/DDBJ databases">
        <title>Parelaphostrongylus tenuis whole genome reference sequence.</title>
        <authorList>
            <person name="Garwood T.J."/>
            <person name="Larsen P.A."/>
            <person name="Fountain-Jones N.M."/>
            <person name="Garbe J.R."/>
            <person name="Macchietto M.G."/>
            <person name="Kania S.A."/>
            <person name="Gerhold R.W."/>
            <person name="Richards J.E."/>
            <person name="Wolf T.M."/>
        </authorList>
    </citation>
    <scope>NUCLEOTIDE SEQUENCE</scope>
    <source>
        <strain evidence="9">MNPRO001-30</strain>
        <tissue evidence="9">Meninges</tissue>
    </source>
</reference>
<evidence type="ECO:0000259" key="8">
    <source>
        <dbReference type="PROSITE" id="PS50156"/>
    </source>
</evidence>
<evidence type="ECO:0000313" key="9">
    <source>
        <dbReference type="EMBL" id="KAJ1346221.1"/>
    </source>
</evidence>
<dbReference type="Pfam" id="PF02460">
    <property type="entry name" value="Patched"/>
    <property type="match status" value="1"/>
</dbReference>
<proteinExistence type="inferred from homology"/>
<dbReference type="GO" id="GO:0030659">
    <property type="term" value="C:cytoplasmic vesicle membrane"/>
    <property type="evidence" value="ECO:0007669"/>
    <property type="project" value="TreeGrafter"/>
</dbReference>
<comment type="subcellular location">
    <subcellularLocation>
        <location evidence="1">Membrane</location>
        <topology evidence="1">Multi-pass membrane protein</topology>
    </subcellularLocation>
</comment>
<dbReference type="InterPro" id="IPR051697">
    <property type="entry name" value="Patched_domain-protein"/>
</dbReference>
<evidence type="ECO:0000256" key="1">
    <source>
        <dbReference type="ARBA" id="ARBA00004141"/>
    </source>
</evidence>
<comment type="similarity">
    <text evidence="2">Belongs to the patched family.</text>
</comment>
<protein>
    <recommendedName>
        <fullName evidence="8">SSD domain-containing protein</fullName>
    </recommendedName>
</protein>
<keyword evidence="10" id="KW-1185">Reference proteome</keyword>
<comment type="caution">
    <text evidence="9">The sequence shown here is derived from an EMBL/GenBank/DDBJ whole genome shotgun (WGS) entry which is preliminary data.</text>
</comment>
<feature type="transmembrane region" description="Helical" evidence="7">
    <location>
        <begin position="288"/>
        <end position="310"/>
    </location>
</feature>
<feature type="transmembrane region" description="Helical" evidence="7">
    <location>
        <begin position="645"/>
        <end position="665"/>
    </location>
</feature>
<dbReference type="Proteomes" id="UP001196413">
    <property type="component" value="Unassembled WGS sequence"/>
</dbReference>
<feature type="transmembrane region" description="Helical" evidence="7">
    <location>
        <begin position="386"/>
        <end position="406"/>
    </location>
</feature>
<dbReference type="AlphaFoldDB" id="A0AAD5MC36"/>
<dbReference type="PROSITE" id="PS50156">
    <property type="entry name" value="SSD"/>
    <property type="match status" value="1"/>
</dbReference>
<feature type="transmembrane region" description="Helical" evidence="7">
    <location>
        <begin position="217"/>
        <end position="241"/>
    </location>
</feature>
<dbReference type="EMBL" id="JAHQIW010000149">
    <property type="protein sequence ID" value="KAJ1346221.1"/>
    <property type="molecule type" value="Genomic_DNA"/>
</dbReference>
<dbReference type="SUPFAM" id="SSF82866">
    <property type="entry name" value="Multidrug efflux transporter AcrB transmembrane domain"/>
    <property type="match status" value="2"/>
</dbReference>
<evidence type="ECO:0000256" key="6">
    <source>
        <dbReference type="ARBA" id="ARBA00023180"/>
    </source>
</evidence>
<keyword evidence="3 7" id="KW-0812">Transmembrane</keyword>
<evidence type="ECO:0000256" key="2">
    <source>
        <dbReference type="ARBA" id="ARBA00005585"/>
    </source>
</evidence>
<evidence type="ECO:0000256" key="5">
    <source>
        <dbReference type="ARBA" id="ARBA00023136"/>
    </source>
</evidence>
<accession>A0AAD5MC36</accession>